<feature type="region of interest" description="Disordered" evidence="1">
    <location>
        <begin position="63"/>
        <end position="85"/>
    </location>
</feature>
<dbReference type="Proteomes" id="UP000828390">
    <property type="component" value="Unassembled WGS sequence"/>
</dbReference>
<evidence type="ECO:0000256" key="1">
    <source>
        <dbReference type="SAM" id="MobiDB-lite"/>
    </source>
</evidence>
<reference evidence="2" key="2">
    <citation type="submission" date="2020-11" db="EMBL/GenBank/DDBJ databases">
        <authorList>
            <person name="McCartney M.A."/>
            <person name="Auch B."/>
            <person name="Kono T."/>
            <person name="Mallez S."/>
            <person name="Becker A."/>
            <person name="Gohl D.M."/>
            <person name="Silverstein K.A.T."/>
            <person name="Koren S."/>
            <person name="Bechman K.B."/>
            <person name="Herman A."/>
            <person name="Abrahante J.E."/>
            <person name="Garbe J."/>
        </authorList>
    </citation>
    <scope>NUCLEOTIDE SEQUENCE</scope>
    <source>
        <strain evidence="2">Duluth1</strain>
        <tissue evidence="2">Whole animal</tissue>
    </source>
</reference>
<evidence type="ECO:0000313" key="2">
    <source>
        <dbReference type="EMBL" id="KAH3722290.1"/>
    </source>
</evidence>
<name>A0A9D4CE91_DREPO</name>
<reference evidence="2" key="1">
    <citation type="journal article" date="2019" name="bioRxiv">
        <title>The Genome of the Zebra Mussel, Dreissena polymorpha: A Resource for Invasive Species Research.</title>
        <authorList>
            <person name="McCartney M.A."/>
            <person name="Auch B."/>
            <person name="Kono T."/>
            <person name="Mallez S."/>
            <person name="Zhang Y."/>
            <person name="Obille A."/>
            <person name="Becker A."/>
            <person name="Abrahante J.E."/>
            <person name="Garbe J."/>
            <person name="Badalamenti J.P."/>
            <person name="Herman A."/>
            <person name="Mangelson H."/>
            <person name="Liachko I."/>
            <person name="Sullivan S."/>
            <person name="Sone E.D."/>
            <person name="Koren S."/>
            <person name="Silverstein K.A.T."/>
            <person name="Beckman K.B."/>
            <person name="Gohl D.M."/>
        </authorList>
    </citation>
    <scope>NUCLEOTIDE SEQUENCE</scope>
    <source>
        <strain evidence="2">Duluth1</strain>
        <tissue evidence="2">Whole animal</tissue>
    </source>
</reference>
<evidence type="ECO:0000313" key="3">
    <source>
        <dbReference type="Proteomes" id="UP000828390"/>
    </source>
</evidence>
<dbReference type="AlphaFoldDB" id="A0A9D4CE91"/>
<protein>
    <submittedName>
        <fullName evidence="2">Uncharacterized protein</fullName>
    </submittedName>
</protein>
<comment type="caution">
    <text evidence="2">The sequence shown here is derived from an EMBL/GenBank/DDBJ whole genome shotgun (WGS) entry which is preliminary data.</text>
</comment>
<proteinExistence type="predicted"/>
<gene>
    <name evidence="2" type="ORF">DPMN_065246</name>
</gene>
<keyword evidence="3" id="KW-1185">Reference proteome</keyword>
<dbReference type="EMBL" id="JAIWYP010000013">
    <property type="protein sequence ID" value="KAH3722290.1"/>
    <property type="molecule type" value="Genomic_DNA"/>
</dbReference>
<organism evidence="2 3">
    <name type="scientific">Dreissena polymorpha</name>
    <name type="common">Zebra mussel</name>
    <name type="synonym">Mytilus polymorpha</name>
    <dbReference type="NCBI Taxonomy" id="45954"/>
    <lineage>
        <taxon>Eukaryota</taxon>
        <taxon>Metazoa</taxon>
        <taxon>Spiralia</taxon>
        <taxon>Lophotrochozoa</taxon>
        <taxon>Mollusca</taxon>
        <taxon>Bivalvia</taxon>
        <taxon>Autobranchia</taxon>
        <taxon>Heteroconchia</taxon>
        <taxon>Euheterodonta</taxon>
        <taxon>Imparidentia</taxon>
        <taxon>Neoheterodontei</taxon>
        <taxon>Myida</taxon>
        <taxon>Dreissenoidea</taxon>
        <taxon>Dreissenidae</taxon>
        <taxon>Dreissena</taxon>
    </lineage>
</organism>
<sequence length="149" mass="15996">MFMELKGPKHSKTAASMLMMLVEEQSITKHRLLHQLPEGLLEGEVPLPLQNQGPKLLLYQKPKISSEGGANQRGGRSLTSPLLGPATINTKSFRPSLGLAWAHRTANEIPDAKKYYNEVIAISPDVKQAVSDGPTIAGCDDGPTIAGGE</sequence>
<accession>A0A9D4CE91</accession>